<reference evidence="3 5" key="2">
    <citation type="submission" date="2020-12" db="EMBL/GenBank/DDBJ databases">
        <title>Taxonomic evaluation of the Bacillus sporothermodurans group of bacteria based on whole genome sequences.</title>
        <authorList>
            <person name="Fiedler G."/>
            <person name="Herbstmann A.-D."/>
            <person name="Doll E."/>
            <person name="Wenning M."/>
            <person name="Brinks E."/>
            <person name="Kabisch J."/>
            <person name="Breitenwieser F."/>
            <person name="Lappann M."/>
            <person name="Boehnlein C."/>
            <person name="Franz C."/>
        </authorList>
    </citation>
    <scope>NUCLEOTIDE SEQUENCE [LARGE SCALE GENOMIC DNA]</scope>
    <source>
        <strain evidence="3 5">DSM 10599</strain>
    </source>
</reference>
<name>A0A150LH62_9BACI</name>
<evidence type="ECO:0000259" key="1">
    <source>
        <dbReference type="SMART" id="SM00871"/>
    </source>
</evidence>
<protein>
    <submittedName>
        <fullName evidence="3">Effector binding domain-containing protein</fullName>
    </submittedName>
</protein>
<dbReference type="RefSeq" id="WP_066225855.1">
    <property type="nucleotide sequence ID" value="NZ_CP066701.1"/>
</dbReference>
<dbReference type="Pfam" id="PF12674">
    <property type="entry name" value="Zn_ribbon_2"/>
    <property type="match status" value="1"/>
</dbReference>
<dbReference type="PANTHER" id="PTHR36444:SF2">
    <property type="entry name" value="TRANSCRIPTIONAL REGULATOR PROTEIN YOBU-RELATED"/>
    <property type="match status" value="1"/>
</dbReference>
<dbReference type="AlphaFoldDB" id="A0A150LH62"/>
<proteinExistence type="predicted"/>
<feature type="domain" description="AraC effector-binding" evidence="1">
    <location>
        <begin position="90"/>
        <end position="249"/>
    </location>
</feature>
<dbReference type="InterPro" id="IPR011256">
    <property type="entry name" value="Reg_factor_effector_dom_sf"/>
</dbReference>
<dbReference type="OrthoDB" id="9801008at2"/>
<dbReference type="Gene3D" id="3.20.80.10">
    <property type="entry name" value="Regulatory factor, effector binding domain"/>
    <property type="match status" value="1"/>
</dbReference>
<evidence type="ECO:0000313" key="3">
    <source>
        <dbReference type="EMBL" id="QQX26941.1"/>
    </source>
</evidence>
<dbReference type="SMART" id="SM00871">
    <property type="entry name" value="AraC_E_bind"/>
    <property type="match status" value="1"/>
</dbReference>
<dbReference type="PATRIC" id="fig|46224.3.peg.1927"/>
<dbReference type="Pfam" id="PF14526">
    <property type="entry name" value="Cass2"/>
    <property type="match status" value="1"/>
</dbReference>
<dbReference type="EMBL" id="LQYN01000003">
    <property type="protein sequence ID" value="KYD11678.1"/>
    <property type="molecule type" value="Genomic_DNA"/>
</dbReference>
<dbReference type="InterPro" id="IPR010499">
    <property type="entry name" value="AraC_E-bd"/>
</dbReference>
<sequence length="250" mass="28350">MNQVFCQSCGMPIKESSLFGTESSGSKNDDYCIYCYEGGAFKQPNLTMAEMIEICVPYMVEDGMEKEEALSILQKTMPFLKRWRDEEELMQPIFKTLDGFTFIGIRTRTNNANESKPNGKIPMMWSKYYGQGVAAKIPNQLDSKETVALYSDYESDVTGDYDFSIGAMVKHGEKIPDGLVVKTVPASHYAVFTTKVGKITGIVPMAWLDIWKWFETTGVRRTYSGDFELYDERCSDPGHSQVDIYIAIQR</sequence>
<dbReference type="InterPro" id="IPR025868">
    <property type="entry name" value="Zn_ribbon_dom_put"/>
</dbReference>
<dbReference type="PANTHER" id="PTHR36444">
    <property type="entry name" value="TRANSCRIPTIONAL REGULATOR PROTEIN YOBU-RELATED"/>
    <property type="match status" value="1"/>
</dbReference>
<evidence type="ECO:0000313" key="5">
    <source>
        <dbReference type="Proteomes" id="UP000595512"/>
    </source>
</evidence>
<organism evidence="2 4">
    <name type="scientific">Heyndrickxia sporothermodurans</name>
    <dbReference type="NCBI Taxonomy" id="46224"/>
    <lineage>
        <taxon>Bacteria</taxon>
        <taxon>Bacillati</taxon>
        <taxon>Bacillota</taxon>
        <taxon>Bacilli</taxon>
        <taxon>Bacillales</taxon>
        <taxon>Bacillaceae</taxon>
        <taxon>Heyndrickxia</taxon>
    </lineage>
</organism>
<dbReference type="KEGG" id="hspo:JGZ69_09275"/>
<keyword evidence="4" id="KW-1185">Reference proteome</keyword>
<accession>A0A150LH62</accession>
<dbReference type="STRING" id="46224.B4102_2118"/>
<dbReference type="Proteomes" id="UP000595512">
    <property type="component" value="Chromosome"/>
</dbReference>
<dbReference type="Proteomes" id="UP000075666">
    <property type="component" value="Unassembled WGS sequence"/>
</dbReference>
<dbReference type="EMBL" id="CP066701">
    <property type="protein sequence ID" value="QQX26941.1"/>
    <property type="molecule type" value="Genomic_DNA"/>
</dbReference>
<gene>
    <name evidence="2" type="ORF">B4102_2118</name>
    <name evidence="3" type="ORF">JGZ69_09275</name>
</gene>
<evidence type="ECO:0000313" key="4">
    <source>
        <dbReference type="Proteomes" id="UP000075666"/>
    </source>
</evidence>
<dbReference type="InterPro" id="IPR029441">
    <property type="entry name" value="Cass2"/>
</dbReference>
<dbReference type="InterPro" id="IPR053182">
    <property type="entry name" value="YobU-like_regulator"/>
</dbReference>
<reference evidence="2 4" key="1">
    <citation type="submission" date="2016-01" db="EMBL/GenBank/DDBJ databases">
        <title>Genome Sequences of Twelve Sporeforming Bacillus Species Isolated from Foods.</title>
        <authorList>
            <person name="Berendsen E.M."/>
            <person name="Wells-Bennik M.H."/>
            <person name="Krawcyk A.O."/>
            <person name="De Jong A."/>
            <person name="Holsappel S."/>
            <person name="Eijlander R.T."/>
            <person name="Kuipers O.P."/>
        </authorList>
    </citation>
    <scope>NUCLEOTIDE SEQUENCE [LARGE SCALE GENOMIC DNA]</scope>
    <source>
        <strain evidence="2 4">B4102</strain>
    </source>
</reference>
<dbReference type="SUPFAM" id="SSF55136">
    <property type="entry name" value="Probable bacterial effector-binding domain"/>
    <property type="match status" value="1"/>
</dbReference>
<evidence type="ECO:0000313" key="2">
    <source>
        <dbReference type="EMBL" id="KYD11678.1"/>
    </source>
</evidence>